<dbReference type="Proteomes" id="UP000724686">
    <property type="component" value="Unassembled WGS sequence"/>
</dbReference>
<sequence length="128" mass="14974">MSRILLDSSVWIEYFGNRNASISFKVDELIDAENIYTNDLILSELIPFLKLRKHPKIIASLRFLERLPLEIDWEQIIEYQNSNLRNGINKVAIPDLIVAQNVVQNRAMLFTLNKNLKLMSKNIQLKVY</sequence>
<feature type="domain" description="PIN" evidence="1">
    <location>
        <begin position="4"/>
        <end position="119"/>
    </location>
</feature>
<dbReference type="SUPFAM" id="SSF88723">
    <property type="entry name" value="PIN domain-like"/>
    <property type="match status" value="1"/>
</dbReference>
<evidence type="ECO:0000313" key="2">
    <source>
        <dbReference type="EMBL" id="MBM9576062.1"/>
    </source>
</evidence>
<evidence type="ECO:0000313" key="3">
    <source>
        <dbReference type="Proteomes" id="UP000724686"/>
    </source>
</evidence>
<accession>A0ABS2U9Y9</accession>
<proteinExistence type="predicted"/>
<protein>
    <submittedName>
        <fullName evidence="2">PIN domain-containing protein</fullName>
    </submittedName>
</protein>
<name>A0ABS2U9Y9_9LEPT</name>
<dbReference type="InterPro" id="IPR002716">
    <property type="entry name" value="PIN_dom"/>
</dbReference>
<dbReference type="RefSeq" id="WP_205278259.1">
    <property type="nucleotide sequence ID" value="NZ_JAFFPU010000012.1"/>
</dbReference>
<keyword evidence="3" id="KW-1185">Reference proteome</keyword>
<dbReference type="Pfam" id="PF01850">
    <property type="entry name" value="PIN"/>
    <property type="match status" value="1"/>
</dbReference>
<reference evidence="2 3" key="1">
    <citation type="submission" date="2021-02" db="EMBL/GenBank/DDBJ databases">
        <title>Leptospira ainlahdjerensis sp. nov., Leptospira ainazelensis sp. nov., Leptospira abararensis sp. nov. and Leptospira chreensis sp. nov., four new species isolated from water sources in Algeria.</title>
        <authorList>
            <person name="Amara Korba A."/>
            <person name="Kainiu M."/>
            <person name="Vincent A.T."/>
            <person name="Mariet J.-F."/>
            <person name="Veyrier F.J."/>
            <person name="Goarant C."/>
            <person name="Picardeau M."/>
        </authorList>
    </citation>
    <scope>NUCLEOTIDE SEQUENCE [LARGE SCALE GENOMIC DNA]</scope>
    <source>
        <strain evidence="2 3">201903070</strain>
    </source>
</reference>
<organism evidence="2 3">
    <name type="scientific">Leptospira ainlahdjerensis</name>
    <dbReference type="NCBI Taxonomy" id="2810033"/>
    <lineage>
        <taxon>Bacteria</taxon>
        <taxon>Pseudomonadati</taxon>
        <taxon>Spirochaetota</taxon>
        <taxon>Spirochaetia</taxon>
        <taxon>Leptospirales</taxon>
        <taxon>Leptospiraceae</taxon>
        <taxon>Leptospira</taxon>
    </lineage>
</organism>
<dbReference type="InterPro" id="IPR029060">
    <property type="entry name" value="PIN-like_dom_sf"/>
</dbReference>
<evidence type="ECO:0000259" key="1">
    <source>
        <dbReference type="Pfam" id="PF01850"/>
    </source>
</evidence>
<dbReference type="EMBL" id="JAFFPU010000012">
    <property type="protein sequence ID" value="MBM9576062.1"/>
    <property type="molecule type" value="Genomic_DNA"/>
</dbReference>
<comment type="caution">
    <text evidence="2">The sequence shown here is derived from an EMBL/GenBank/DDBJ whole genome shotgun (WGS) entry which is preliminary data.</text>
</comment>
<gene>
    <name evidence="2" type="ORF">JWG45_02750</name>
</gene>
<dbReference type="Gene3D" id="3.40.50.1010">
    <property type="entry name" value="5'-nuclease"/>
    <property type="match status" value="1"/>
</dbReference>